<evidence type="ECO:0000256" key="6">
    <source>
        <dbReference type="SAM" id="Phobius"/>
    </source>
</evidence>
<keyword evidence="5 6" id="KW-0472">Membrane</keyword>
<gene>
    <name evidence="8" type="ORF">FC24_GL001928</name>
</gene>
<feature type="transmembrane region" description="Helical" evidence="6">
    <location>
        <begin position="169"/>
        <end position="190"/>
    </location>
</feature>
<dbReference type="Pfam" id="PF07690">
    <property type="entry name" value="MFS_1"/>
    <property type="match status" value="1"/>
</dbReference>
<evidence type="ECO:0000256" key="5">
    <source>
        <dbReference type="ARBA" id="ARBA00023136"/>
    </source>
</evidence>
<feature type="transmembrane region" description="Helical" evidence="6">
    <location>
        <begin position="83"/>
        <end position="103"/>
    </location>
</feature>
<feature type="transmembrane region" description="Helical" evidence="6">
    <location>
        <begin position="308"/>
        <end position="332"/>
    </location>
</feature>
<organism evidence="8 9">
    <name type="scientific">Loigolactobacillus rennini DSM 20253</name>
    <dbReference type="NCBI Taxonomy" id="1423796"/>
    <lineage>
        <taxon>Bacteria</taxon>
        <taxon>Bacillati</taxon>
        <taxon>Bacillota</taxon>
        <taxon>Bacilli</taxon>
        <taxon>Lactobacillales</taxon>
        <taxon>Lactobacillaceae</taxon>
        <taxon>Loigolactobacillus</taxon>
    </lineage>
</organism>
<proteinExistence type="predicted"/>
<feature type="transmembrane region" description="Helical" evidence="6">
    <location>
        <begin position="21"/>
        <end position="37"/>
    </location>
</feature>
<feature type="transmembrane region" description="Helical" evidence="6">
    <location>
        <begin position="352"/>
        <end position="371"/>
    </location>
</feature>
<feature type="transmembrane region" description="Helical" evidence="6">
    <location>
        <begin position="57"/>
        <end position="76"/>
    </location>
</feature>
<dbReference type="CDD" id="cd17339">
    <property type="entry name" value="MFS_NIMT_CynX_like"/>
    <property type="match status" value="1"/>
</dbReference>
<protein>
    <submittedName>
        <fullName evidence="8">Cyanate permease</fullName>
    </submittedName>
</protein>
<dbReference type="InterPro" id="IPR011701">
    <property type="entry name" value="MFS"/>
</dbReference>
<dbReference type="InterPro" id="IPR020846">
    <property type="entry name" value="MFS_dom"/>
</dbReference>
<dbReference type="InterPro" id="IPR052524">
    <property type="entry name" value="MFS_Cyanate_Porter"/>
</dbReference>
<dbReference type="STRING" id="1423796.FC24_GL001928"/>
<reference evidence="8 9" key="1">
    <citation type="journal article" date="2015" name="Genome Announc.">
        <title>Expanding the biotechnology potential of lactobacilli through comparative genomics of 213 strains and associated genera.</title>
        <authorList>
            <person name="Sun Z."/>
            <person name="Harris H.M."/>
            <person name="McCann A."/>
            <person name="Guo C."/>
            <person name="Argimon S."/>
            <person name="Zhang W."/>
            <person name="Yang X."/>
            <person name="Jeffery I.B."/>
            <person name="Cooney J.C."/>
            <person name="Kagawa T.F."/>
            <person name="Liu W."/>
            <person name="Song Y."/>
            <person name="Salvetti E."/>
            <person name="Wrobel A."/>
            <person name="Rasinkangas P."/>
            <person name="Parkhill J."/>
            <person name="Rea M.C."/>
            <person name="O'Sullivan O."/>
            <person name="Ritari J."/>
            <person name="Douillard F.P."/>
            <person name="Paul Ross R."/>
            <person name="Yang R."/>
            <person name="Briner A.E."/>
            <person name="Felis G.E."/>
            <person name="de Vos W.M."/>
            <person name="Barrangou R."/>
            <person name="Klaenhammer T.R."/>
            <person name="Caufield P.W."/>
            <person name="Cui Y."/>
            <person name="Zhang H."/>
            <person name="O'Toole P.W."/>
        </authorList>
    </citation>
    <scope>NUCLEOTIDE SEQUENCE [LARGE SCALE GENOMIC DNA]</scope>
    <source>
        <strain evidence="8 9">DSM 20253</strain>
    </source>
</reference>
<keyword evidence="2" id="KW-0813">Transport</keyword>
<keyword evidence="4 6" id="KW-1133">Transmembrane helix</keyword>
<feature type="transmembrane region" description="Helical" evidence="6">
    <location>
        <begin position="284"/>
        <end position="302"/>
    </location>
</feature>
<dbReference type="EMBL" id="AYYI01000059">
    <property type="protein sequence ID" value="KRM96155.1"/>
    <property type="molecule type" value="Genomic_DNA"/>
</dbReference>
<feature type="transmembrane region" description="Helical" evidence="6">
    <location>
        <begin position="252"/>
        <end position="272"/>
    </location>
</feature>
<dbReference type="PANTHER" id="PTHR23523">
    <property type="match status" value="1"/>
</dbReference>
<feature type="transmembrane region" description="Helical" evidence="6">
    <location>
        <begin position="377"/>
        <end position="395"/>
    </location>
</feature>
<dbReference type="GO" id="GO:0005886">
    <property type="term" value="C:plasma membrane"/>
    <property type="evidence" value="ECO:0007669"/>
    <property type="project" value="UniProtKB-SubCell"/>
</dbReference>
<comment type="caution">
    <text evidence="8">The sequence shown here is derived from an EMBL/GenBank/DDBJ whole genome shotgun (WGS) entry which is preliminary data.</text>
</comment>
<keyword evidence="9" id="KW-1185">Reference proteome</keyword>
<feature type="transmembrane region" description="Helical" evidence="6">
    <location>
        <begin position="109"/>
        <end position="132"/>
    </location>
</feature>
<evidence type="ECO:0000259" key="7">
    <source>
        <dbReference type="PROSITE" id="PS50850"/>
    </source>
</evidence>
<evidence type="ECO:0000313" key="9">
    <source>
        <dbReference type="Proteomes" id="UP000051638"/>
    </source>
</evidence>
<dbReference type="AlphaFoldDB" id="A0A0R2D6M6"/>
<comment type="subcellular location">
    <subcellularLocation>
        <location evidence="1">Cell membrane</location>
        <topology evidence="1">Multi-pass membrane protein</topology>
    </subcellularLocation>
</comment>
<dbReference type="InterPro" id="IPR036259">
    <property type="entry name" value="MFS_trans_sf"/>
</dbReference>
<dbReference type="PANTHER" id="PTHR23523:SF2">
    <property type="entry name" value="2-NITROIMIDAZOLE TRANSPORTER"/>
    <property type="match status" value="1"/>
</dbReference>
<feature type="domain" description="Major facilitator superfamily (MFS) profile" evidence="7">
    <location>
        <begin position="22"/>
        <end position="399"/>
    </location>
</feature>
<feature type="transmembrane region" description="Helical" evidence="6">
    <location>
        <begin position="219"/>
        <end position="240"/>
    </location>
</feature>
<dbReference type="GO" id="GO:0022857">
    <property type="term" value="F:transmembrane transporter activity"/>
    <property type="evidence" value="ECO:0007669"/>
    <property type="project" value="InterPro"/>
</dbReference>
<sequence length="403" mass="43721">MLILDKFQKAGILVMKKRYRWLLLGVVLIGICLRMPMTAVPPLLDNIQQSFQLAPSLLGSLTTIPLLCFAVLSPFVPRLARYLGNEAAIFVALVLLTIGEFVRTFTANWLLIGTLLLGIAIAITNVLVPAVIADHFPKKIGSVTSAYTFSMTLFSAIGAGASAPLAQKIGWQPALQSLAFLTGVILLFWLPNLKLNHRLIEAPDAKKANTRSVWRVRGAWLMTLMMGIQSLLFYTVLTWLPKIMSSRSVPTTTSGLMLGLFQLAALPAAYLIPNWAAKAKRQRNLILVLCTTFIIGLAGLLIPSRSLWYLGILCVLLGLASTGAFGLCMTLFSLKTSTAAETAAISGMAQSAGYLLAAVGPVSFGMIYGVLHSWTLLLILLIIAVVIMLLSSLAIERRKTFFD</sequence>
<evidence type="ECO:0000256" key="2">
    <source>
        <dbReference type="ARBA" id="ARBA00022448"/>
    </source>
</evidence>
<keyword evidence="3 6" id="KW-0812">Transmembrane</keyword>
<feature type="transmembrane region" description="Helical" evidence="6">
    <location>
        <begin position="144"/>
        <end position="163"/>
    </location>
</feature>
<accession>A0A0R2D6M6</accession>
<dbReference type="PATRIC" id="fig|1423796.3.peg.1957"/>
<name>A0A0R2D6M6_9LACO</name>
<evidence type="ECO:0000256" key="4">
    <source>
        <dbReference type="ARBA" id="ARBA00022989"/>
    </source>
</evidence>
<evidence type="ECO:0000313" key="8">
    <source>
        <dbReference type="EMBL" id="KRM96155.1"/>
    </source>
</evidence>
<dbReference type="PROSITE" id="PS50850">
    <property type="entry name" value="MFS"/>
    <property type="match status" value="1"/>
</dbReference>
<dbReference type="SUPFAM" id="SSF103473">
    <property type="entry name" value="MFS general substrate transporter"/>
    <property type="match status" value="1"/>
</dbReference>
<dbReference type="Gene3D" id="1.20.1250.20">
    <property type="entry name" value="MFS general substrate transporter like domains"/>
    <property type="match status" value="1"/>
</dbReference>
<evidence type="ECO:0000256" key="1">
    <source>
        <dbReference type="ARBA" id="ARBA00004651"/>
    </source>
</evidence>
<dbReference type="Proteomes" id="UP000051638">
    <property type="component" value="Unassembled WGS sequence"/>
</dbReference>
<evidence type="ECO:0000256" key="3">
    <source>
        <dbReference type="ARBA" id="ARBA00022692"/>
    </source>
</evidence>